<dbReference type="STRING" id="198092.SAMN02745194_03659"/>
<dbReference type="GO" id="GO:0016813">
    <property type="term" value="F:hydrolase activity, acting on carbon-nitrogen (but not peptide) bonds, in linear amidines"/>
    <property type="evidence" value="ECO:0007669"/>
    <property type="project" value="InterPro"/>
</dbReference>
<dbReference type="InterPro" id="IPR036264">
    <property type="entry name" value="Bact_exopeptidase_dim_dom"/>
</dbReference>
<evidence type="ECO:0000256" key="1">
    <source>
        <dbReference type="ARBA" id="ARBA00006153"/>
    </source>
</evidence>
<keyword evidence="5" id="KW-1185">Reference proteome</keyword>
<accession>A0A1M6N1B4</accession>
<name>A0A1M6N1B4_9PROT</name>
<evidence type="ECO:0000313" key="4">
    <source>
        <dbReference type="EMBL" id="SHJ89475.1"/>
    </source>
</evidence>
<protein>
    <submittedName>
        <fullName evidence="4">N-carbamoyl-L-amino-acid hydrolase</fullName>
    </submittedName>
</protein>
<dbReference type="Pfam" id="PF01546">
    <property type="entry name" value="Peptidase_M20"/>
    <property type="match status" value="1"/>
</dbReference>
<feature type="binding site" evidence="3">
    <location>
        <position position="138"/>
    </location>
    <ligand>
        <name>Zn(2+)</name>
        <dbReference type="ChEBI" id="CHEBI:29105"/>
        <label>2</label>
    </ligand>
</feature>
<dbReference type="NCBIfam" id="TIGR01879">
    <property type="entry name" value="hydantase"/>
    <property type="match status" value="1"/>
</dbReference>
<dbReference type="Proteomes" id="UP000184387">
    <property type="component" value="Unassembled WGS sequence"/>
</dbReference>
<dbReference type="PANTHER" id="PTHR32494">
    <property type="entry name" value="ALLANTOATE DEIMINASE-RELATED"/>
    <property type="match status" value="1"/>
</dbReference>
<dbReference type="EMBL" id="FQZF01000024">
    <property type="protein sequence ID" value="SHJ89475.1"/>
    <property type="molecule type" value="Genomic_DNA"/>
</dbReference>
<comment type="cofactor">
    <cofactor evidence="3">
        <name>Zn(2+)</name>
        <dbReference type="ChEBI" id="CHEBI:29105"/>
    </cofactor>
    <text evidence="3">Binds 2 Zn(2+) ions per subunit.</text>
</comment>
<dbReference type="Gene3D" id="3.30.70.360">
    <property type="match status" value="1"/>
</dbReference>
<dbReference type="InterPro" id="IPR002933">
    <property type="entry name" value="Peptidase_M20"/>
</dbReference>
<proteinExistence type="inferred from homology"/>
<reference evidence="4 5" key="1">
    <citation type="submission" date="2016-11" db="EMBL/GenBank/DDBJ databases">
        <authorList>
            <person name="Jaros S."/>
            <person name="Januszkiewicz K."/>
            <person name="Wedrychowicz H."/>
        </authorList>
    </citation>
    <scope>NUCLEOTIDE SEQUENCE [LARGE SCALE GENOMIC DNA]</scope>
    <source>
        <strain evidence="4 5">DSM 14916</strain>
    </source>
</reference>
<feature type="binding site" evidence="3">
    <location>
        <position position="206"/>
    </location>
    <ligand>
        <name>Zn(2+)</name>
        <dbReference type="ChEBI" id="CHEBI:29105"/>
        <label>1</label>
    </ligand>
</feature>
<dbReference type="SUPFAM" id="SSF55031">
    <property type="entry name" value="Bacterial exopeptidase dimerisation domain"/>
    <property type="match status" value="1"/>
</dbReference>
<dbReference type="RefSeq" id="WP_217659705.1">
    <property type="nucleotide sequence ID" value="NZ_FQZF01000024.1"/>
</dbReference>
<sequence length="435" mass="45979">MAGLAPPTQIISAVTATRPMVEALFDELRGATLDHPGVTRAPYGEGEAFAHAMLARKARALGYEVSHDLALNTYVTLPGRDRSAPVLMTGSHLDSVPHGGNYDGAAGVVAGLAALQALRALCPQPERDVTVMAIRAEESVWFQVSYVGSRGAFGILPPAALDSATRIDSGRSLASHMADQGADVAALREGRRHLDPARIASFVELHIEQAPSLLEAGRPIAVGTGIPGNFRYPDITISGEQAHVGLPRRFRRDAALAGADFATGMDRIWEEHEAAGIPMATTIGRFHTDAALHGMTSVPGRFLMSLDVRAYDEAVLAALERRVLTMVAEIESRRGVRFDLGARASAPVGPVAPLVRECLERQAIAHGLDWQPLGSPASHDAATFAAMGVPMGMVFVRNANGSHNPDEAMDIDDLMAGITILAGWMLESATASTAG</sequence>
<evidence type="ECO:0000256" key="2">
    <source>
        <dbReference type="ARBA" id="ARBA00022801"/>
    </source>
</evidence>
<evidence type="ECO:0000256" key="3">
    <source>
        <dbReference type="PIRSR" id="PIRSR001235-1"/>
    </source>
</evidence>
<keyword evidence="3" id="KW-0479">Metal-binding</keyword>
<dbReference type="PANTHER" id="PTHR32494:SF5">
    <property type="entry name" value="ALLANTOATE AMIDOHYDROLASE"/>
    <property type="match status" value="1"/>
</dbReference>
<keyword evidence="2 4" id="KW-0378">Hydrolase</keyword>
<dbReference type="SUPFAM" id="SSF53187">
    <property type="entry name" value="Zn-dependent exopeptidases"/>
    <property type="match status" value="1"/>
</dbReference>
<dbReference type="InterPro" id="IPR010158">
    <property type="entry name" value="Amidase_Cbmase"/>
</dbReference>
<feature type="binding site" evidence="3">
    <location>
        <position position="103"/>
    </location>
    <ligand>
        <name>Zn(2+)</name>
        <dbReference type="ChEBI" id="CHEBI:29105"/>
        <label>1</label>
    </ligand>
</feature>
<organism evidence="4 5">
    <name type="scientific">Muricoccus roseus</name>
    <dbReference type="NCBI Taxonomy" id="198092"/>
    <lineage>
        <taxon>Bacteria</taxon>
        <taxon>Pseudomonadati</taxon>
        <taxon>Pseudomonadota</taxon>
        <taxon>Alphaproteobacteria</taxon>
        <taxon>Acetobacterales</taxon>
        <taxon>Roseomonadaceae</taxon>
        <taxon>Muricoccus</taxon>
    </lineage>
</organism>
<dbReference type="AlphaFoldDB" id="A0A1M6N1B4"/>
<feature type="binding site" evidence="3">
    <location>
        <position position="103"/>
    </location>
    <ligand>
        <name>Zn(2+)</name>
        <dbReference type="ChEBI" id="CHEBI:29105"/>
        <label>2</label>
    </ligand>
</feature>
<dbReference type="Gene3D" id="3.40.630.10">
    <property type="entry name" value="Zn peptidases"/>
    <property type="match status" value="1"/>
</dbReference>
<dbReference type="GO" id="GO:0046872">
    <property type="term" value="F:metal ion binding"/>
    <property type="evidence" value="ECO:0007669"/>
    <property type="project" value="UniProtKB-KW"/>
</dbReference>
<gene>
    <name evidence="4" type="ORF">SAMN02745194_03659</name>
</gene>
<keyword evidence="3" id="KW-0862">Zinc</keyword>
<evidence type="ECO:0000313" key="5">
    <source>
        <dbReference type="Proteomes" id="UP000184387"/>
    </source>
</evidence>
<feature type="binding site" evidence="3">
    <location>
        <position position="92"/>
    </location>
    <ligand>
        <name>Zn(2+)</name>
        <dbReference type="ChEBI" id="CHEBI:29105"/>
        <label>1</label>
    </ligand>
</feature>
<dbReference type="PIRSF" id="PIRSF001235">
    <property type="entry name" value="Amidase_carbamoylase"/>
    <property type="match status" value="1"/>
</dbReference>
<comment type="similarity">
    <text evidence="1">Belongs to the peptidase M20 family.</text>
</comment>
<feature type="binding site" evidence="3">
    <location>
        <position position="403"/>
    </location>
    <ligand>
        <name>Zn(2+)</name>
        <dbReference type="ChEBI" id="CHEBI:29105"/>
        <label>2</label>
    </ligand>
</feature>